<dbReference type="SUPFAM" id="SSF52821">
    <property type="entry name" value="Rhodanese/Cell cycle control phosphatase"/>
    <property type="match status" value="2"/>
</dbReference>
<keyword evidence="1" id="KW-0808">Transferase</keyword>
<dbReference type="Pfam" id="PF00581">
    <property type="entry name" value="Rhodanese"/>
    <property type="match status" value="1"/>
</dbReference>
<dbReference type="Gene3D" id="3.40.250.10">
    <property type="entry name" value="Rhodanese-like domain"/>
    <property type="match status" value="2"/>
</dbReference>
<dbReference type="InterPro" id="IPR001763">
    <property type="entry name" value="Rhodanese-like_dom"/>
</dbReference>
<dbReference type="Proteomes" id="UP001516023">
    <property type="component" value="Unassembled WGS sequence"/>
</dbReference>
<proteinExistence type="predicted"/>
<evidence type="ECO:0000256" key="2">
    <source>
        <dbReference type="ARBA" id="ARBA00022737"/>
    </source>
</evidence>
<organism evidence="5 6">
    <name type="scientific">Cyclotella cryptica</name>
    <dbReference type="NCBI Taxonomy" id="29204"/>
    <lineage>
        <taxon>Eukaryota</taxon>
        <taxon>Sar</taxon>
        <taxon>Stramenopiles</taxon>
        <taxon>Ochrophyta</taxon>
        <taxon>Bacillariophyta</taxon>
        <taxon>Coscinodiscophyceae</taxon>
        <taxon>Thalassiosirophycidae</taxon>
        <taxon>Stephanodiscales</taxon>
        <taxon>Stephanodiscaceae</taxon>
        <taxon>Cyclotella</taxon>
    </lineage>
</organism>
<dbReference type="PANTHER" id="PTHR11364:SF27">
    <property type="entry name" value="SULFURTRANSFERASE"/>
    <property type="match status" value="1"/>
</dbReference>
<feature type="domain" description="Rhodanese" evidence="4">
    <location>
        <begin position="350"/>
        <end position="458"/>
    </location>
</feature>
<keyword evidence="2" id="KW-0677">Repeat</keyword>
<sequence length="465" mass="52501">MMVRPNVPILAFATLNVHTNAWMHVATISCCARRTRNNVASCQERLGHRNDNSRSSGTLRSSNALDISTHEPFPNLYGKTLVSIQECIDAHLHQQQQQQSRNNHSNEHHLNNNKNAPRLQFIDASWYHRPDPTTNALRNPSLEFQSKPRIPHSHYLDIDALATTYELFPRDNPKKLPHMMPPPDLFALAMDAYGIRQFAHDADGGGSVADHVVIYARRGAVFTPRTWFLFLCMGHDPKRMHLMQGSLEDWMEMGGEVEYPSFVSDTAESVVSCGEGYEDCFDGGILNVTKLYRSRGHDKTKIRYQTSVSRATNICEKDEVLRAVNEHLSLSSLSNPQNITNYLPNADIANNSKTIIIDTRGSGYSQKGHMPSAIHLPYRQLVSPSNPLVLLPKEELHDLFVSRGIRYQDPDLKIILSCGSGVSVCHAFLVLTILGRRISEENTRVYDGSWKEWGRAEEDLPRILP</sequence>
<dbReference type="PANTHER" id="PTHR11364">
    <property type="entry name" value="THIOSULFATE SULFERTANSFERASE"/>
    <property type="match status" value="1"/>
</dbReference>
<protein>
    <recommendedName>
        <fullName evidence="4">Rhodanese domain-containing protein</fullName>
    </recommendedName>
</protein>
<dbReference type="CDD" id="cd01449">
    <property type="entry name" value="TST_Repeat_2"/>
    <property type="match status" value="1"/>
</dbReference>
<dbReference type="InterPro" id="IPR045078">
    <property type="entry name" value="TST/MPST-like"/>
</dbReference>
<name>A0ABD3QP95_9STRA</name>
<feature type="region of interest" description="Disordered" evidence="3">
    <location>
        <begin position="92"/>
        <end position="113"/>
    </location>
</feature>
<evidence type="ECO:0000256" key="1">
    <source>
        <dbReference type="ARBA" id="ARBA00022679"/>
    </source>
</evidence>
<comment type="caution">
    <text evidence="5">The sequence shown here is derived from an EMBL/GenBank/DDBJ whole genome shotgun (WGS) entry which is preliminary data.</text>
</comment>
<dbReference type="EMBL" id="JABMIG020000022">
    <property type="protein sequence ID" value="KAL3802037.1"/>
    <property type="molecule type" value="Genomic_DNA"/>
</dbReference>
<feature type="compositionally biased region" description="Low complexity" evidence="3">
    <location>
        <begin position="94"/>
        <end position="103"/>
    </location>
</feature>
<dbReference type="AlphaFoldDB" id="A0ABD3QP95"/>
<dbReference type="PROSITE" id="PS50206">
    <property type="entry name" value="RHODANESE_3"/>
    <property type="match status" value="2"/>
</dbReference>
<evidence type="ECO:0000313" key="6">
    <source>
        <dbReference type="Proteomes" id="UP001516023"/>
    </source>
</evidence>
<evidence type="ECO:0000256" key="3">
    <source>
        <dbReference type="SAM" id="MobiDB-lite"/>
    </source>
</evidence>
<evidence type="ECO:0000313" key="5">
    <source>
        <dbReference type="EMBL" id="KAL3802037.1"/>
    </source>
</evidence>
<evidence type="ECO:0000259" key="4">
    <source>
        <dbReference type="PROSITE" id="PS50206"/>
    </source>
</evidence>
<gene>
    <name evidence="5" type="ORF">HJC23_010793</name>
</gene>
<accession>A0ABD3QP95</accession>
<keyword evidence="6" id="KW-1185">Reference proteome</keyword>
<dbReference type="PROSITE" id="PS51257">
    <property type="entry name" value="PROKAR_LIPOPROTEIN"/>
    <property type="match status" value="1"/>
</dbReference>
<feature type="domain" description="Rhodanese" evidence="4">
    <location>
        <begin position="115"/>
        <end position="259"/>
    </location>
</feature>
<dbReference type="SMART" id="SM00450">
    <property type="entry name" value="RHOD"/>
    <property type="match status" value="2"/>
</dbReference>
<reference evidence="5 6" key="1">
    <citation type="journal article" date="2020" name="G3 (Bethesda)">
        <title>Improved Reference Genome for Cyclotella cryptica CCMP332, a Model for Cell Wall Morphogenesis, Salinity Adaptation, and Lipid Production in Diatoms (Bacillariophyta).</title>
        <authorList>
            <person name="Roberts W.R."/>
            <person name="Downey K.M."/>
            <person name="Ruck E.C."/>
            <person name="Traller J.C."/>
            <person name="Alverson A.J."/>
        </authorList>
    </citation>
    <scope>NUCLEOTIDE SEQUENCE [LARGE SCALE GENOMIC DNA]</scope>
    <source>
        <strain evidence="5 6">CCMP332</strain>
    </source>
</reference>
<dbReference type="GO" id="GO:0016740">
    <property type="term" value="F:transferase activity"/>
    <property type="evidence" value="ECO:0007669"/>
    <property type="project" value="UniProtKB-KW"/>
</dbReference>
<dbReference type="InterPro" id="IPR036873">
    <property type="entry name" value="Rhodanese-like_dom_sf"/>
</dbReference>